<gene>
    <name evidence="2" type="ORF">Q8814_13065</name>
</gene>
<proteinExistence type="predicted"/>
<organism evidence="2 3">
    <name type="scientific">Rhodococcus chondri</name>
    <dbReference type="NCBI Taxonomy" id="3065941"/>
    <lineage>
        <taxon>Bacteria</taxon>
        <taxon>Bacillati</taxon>
        <taxon>Actinomycetota</taxon>
        <taxon>Actinomycetes</taxon>
        <taxon>Mycobacteriales</taxon>
        <taxon>Nocardiaceae</taxon>
        <taxon>Rhodococcus</taxon>
    </lineage>
</organism>
<dbReference type="Gene3D" id="3.30.70.100">
    <property type="match status" value="1"/>
</dbReference>
<keyword evidence="3" id="KW-1185">Reference proteome</keyword>
<sequence>MNAYAVAHLRSVDFGAEIIEYLQKIDATLAPYGGRFLVHGVDPEVKEGPFPGHLIVIEFPDLGQARAWYDSPAYQEILPLRTENSDGSAVLVDGAPSGYRATDYLAKVIGSS</sequence>
<dbReference type="EMBL" id="JAUZMZ010000065">
    <property type="protein sequence ID" value="MEE2033031.1"/>
    <property type="molecule type" value="Genomic_DNA"/>
</dbReference>
<dbReference type="InterPro" id="IPR011008">
    <property type="entry name" value="Dimeric_a/b-barrel"/>
</dbReference>
<evidence type="ECO:0000313" key="2">
    <source>
        <dbReference type="EMBL" id="MEE2033031.1"/>
    </source>
</evidence>
<feature type="domain" description="DUF1330" evidence="1">
    <location>
        <begin position="3"/>
        <end position="94"/>
    </location>
</feature>
<dbReference type="RefSeq" id="WP_330152448.1">
    <property type="nucleotide sequence ID" value="NZ_JAUZMZ010000065.1"/>
</dbReference>
<dbReference type="PANTHER" id="PTHR41521:SF4">
    <property type="entry name" value="BLR0684 PROTEIN"/>
    <property type="match status" value="1"/>
</dbReference>
<accession>A0ABU7JSM6</accession>
<dbReference type="Pfam" id="PF07045">
    <property type="entry name" value="DUF1330"/>
    <property type="match status" value="1"/>
</dbReference>
<reference evidence="2 3" key="1">
    <citation type="submission" date="2023-08" db="EMBL/GenBank/DDBJ databases">
        <authorList>
            <person name="Girao M."/>
            <person name="Carvalho M.F."/>
        </authorList>
    </citation>
    <scope>NUCLEOTIDE SEQUENCE [LARGE SCALE GENOMIC DNA]</scope>
    <source>
        <strain evidence="2 3">CC-R104</strain>
    </source>
</reference>
<dbReference type="PANTHER" id="PTHR41521">
    <property type="match status" value="1"/>
</dbReference>
<dbReference type="SUPFAM" id="SSF54909">
    <property type="entry name" value="Dimeric alpha+beta barrel"/>
    <property type="match status" value="1"/>
</dbReference>
<evidence type="ECO:0000313" key="3">
    <source>
        <dbReference type="Proteomes" id="UP001331936"/>
    </source>
</evidence>
<dbReference type="InterPro" id="IPR010753">
    <property type="entry name" value="DUF1330"/>
</dbReference>
<evidence type="ECO:0000259" key="1">
    <source>
        <dbReference type="Pfam" id="PF07045"/>
    </source>
</evidence>
<comment type="caution">
    <text evidence="2">The sequence shown here is derived from an EMBL/GenBank/DDBJ whole genome shotgun (WGS) entry which is preliminary data.</text>
</comment>
<name>A0ABU7JSM6_9NOCA</name>
<dbReference type="Proteomes" id="UP001331936">
    <property type="component" value="Unassembled WGS sequence"/>
</dbReference>
<protein>
    <submittedName>
        <fullName evidence="2">DUF1330 domain-containing protein</fullName>
    </submittedName>
</protein>